<dbReference type="AlphaFoldDB" id="A0A8K0NPS3"/>
<dbReference type="EMBL" id="JABELV010000076">
    <property type="protein sequence ID" value="KAG7532023.1"/>
    <property type="molecule type" value="Genomic_DNA"/>
</dbReference>
<dbReference type="Pfam" id="PF00436">
    <property type="entry name" value="SSB"/>
    <property type="match status" value="1"/>
</dbReference>
<dbReference type="InterPro" id="IPR012340">
    <property type="entry name" value="NA-bd_OB-fold"/>
</dbReference>
<evidence type="ECO:0000256" key="2">
    <source>
        <dbReference type="PROSITE-ProRule" id="PRU00252"/>
    </source>
</evidence>
<proteinExistence type="predicted"/>
<comment type="caution">
    <text evidence="3">The sequence shown here is derived from an EMBL/GenBank/DDBJ whole genome shotgun (WGS) entry which is preliminary data.</text>
</comment>
<dbReference type="GO" id="GO:0042645">
    <property type="term" value="C:mitochondrial nucleoid"/>
    <property type="evidence" value="ECO:0007669"/>
    <property type="project" value="TreeGrafter"/>
</dbReference>
<dbReference type="PROSITE" id="PS50935">
    <property type="entry name" value="SSB"/>
    <property type="match status" value="1"/>
</dbReference>
<dbReference type="OrthoDB" id="1078367at2759"/>
<dbReference type="InterPro" id="IPR000424">
    <property type="entry name" value="Primosome_PriB/ssb"/>
</dbReference>
<dbReference type="PANTHER" id="PTHR10302:SF0">
    <property type="entry name" value="SINGLE-STRANDED DNA-BINDING PROTEIN, MITOCHONDRIAL"/>
    <property type="match status" value="1"/>
</dbReference>
<dbReference type="PANTHER" id="PTHR10302">
    <property type="entry name" value="SINGLE-STRANDED DNA-BINDING PROTEIN"/>
    <property type="match status" value="1"/>
</dbReference>
<dbReference type="SUPFAM" id="SSF50249">
    <property type="entry name" value="Nucleic acid-binding proteins"/>
    <property type="match status" value="1"/>
</dbReference>
<dbReference type="CDD" id="cd04496">
    <property type="entry name" value="SSB_OBF"/>
    <property type="match status" value="1"/>
</dbReference>
<dbReference type="Gene3D" id="2.40.50.140">
    <property type="entry name" value="Nucleic acid-binding proteins"/>
    <property type="match status" value="1"/>
</dbReference>
<reference evidence="3" key="1">
    <citation type="submission" date="2020-04" db="EMBL/GenBank/DDBJ databases">
        <title>Analysis of mating type loci in Filobasidium floriforme.</title>
        <authorList>
            <person name="Nowrousian M."/>
        </authorList>
    </citation>
    <scope>NUCLEOTIDE SEQUENCE</scope>
    <source>
        <strain evidence="3">CBS 6242</strain>
    </source>
</reference>
<accession>A0A8K0NPS3</accession>
<evidence type="ECO:0000313" key="4">
    <source>
        <dbReference type="Proteomes" id="UP000812966"/>
    </source>
</evidence>
<name>A0A8K0NPS3_9TREE</name>
<dbReference type="GO" id="GO:0006264">
    <property type="term" value="P:mitochondrial DNA replication"/>
    <property type="evidence" value="ECO:0007669"/>
    <property type="project" value="TreeGrafter"/>
</dbReference>
<gene>
    <name evidence="3" type="ORF">FFLO_03898</name>
</gene>
<keyword evidence="4" id="KW-1185">Reference proteome</keyword>
<evidence type="ECO:0000256" key="1">
    <source>
        <dbReference type="ARBA" id="ARBA00023125"/>
    </source>
</evidence>
<dbReference type="GO" id="GO:0003697">
    <property type="term" value="F:single-stranded DNA binding"/>
    <property type="evidence" value="ECO:0007669"/>
    <property type="project" value="InterPro"/>
</dbReference>
<protein>
    <recommendedName>
        <fullName evidence="5">Single-stranded DNA-binding protein</fullName>
    </recommendedName>
</protein>
<organism evidence="3 4">
    <name type="scientific">Filobasidium floriforme</name>
    <dbReference type="NCBI Taxonomy" id="5210"/>
    <lineage>
        <taxon>Eukaryota</taxon>
        <taxon>Fungi</taxon>
        <taxon>Dikarya</taxon>
        <taxon>Basidiomycota</taxon>
        <taxon>Agaricomycotina</taxon>
        <taxon>Tremellomycetes</taxon>
        <taxon>Filobasidiales</taxon>
        <taxon>Filobasidiaceae</taxon>
        <taxon>Filobasidium</taxon>
    </lineage>
</organism>
<dbReference type="InterPro" id="IPR011344">
    <property type="entry name" value="ssDNA-bd"/>
</dbReference>
<evidence type="ECO:0000313" key="3">
    <source>
        <dbReference type="EMBL" id="KAG7532023.1"/>
    </source>
</evidence>
<evidence type="ECO:0008006" key="5">
    <source>
        <dbReference type="Google" id="ProtNLM"/>
    </source>
</evidence>
<keyword evidence="1 2" id="KW-0238">DNA-binding</keyword>
<sequence>MFSRSVSQIAKTSVRGISTSSIRSDVARVTLVGRLGADPVIRTSEKTGTQYCVYPIATSTGPLGPADEQGNRADPPTSWHSVWSFQEFANKKLLTLGKGSTVYVEADLTMKEQPAEEGQKRGTATPFLLHRTIQVINRQARADGETTE</sequence>
<dbReference type="Proteomes" id="UP000812966">
    <property type="component" value="Unassembled WGS sequence"/>
</dbReference>